<organism evidence="4 5">
    <name type="scientific">Parasedimentitalea huanghaiensis</name>
    <dbReference type="NCBI Taxonomy" id="2682100"/>
    <lineage>
        <taxon>Bacteria</taxon>
        <taxon>Pseudomonadati</taxon>
        <taxon>Pseudomonadota</taxon>
        <taxon>Alphaproteobacteria</taxon>
        <taxon>Rhodobacterales</taxon>
        <taxon>Paracoccaceae</taxon>
        <taxon>Parasedimentitalea</taxon>
    </lineage>
</organism>
<evidence type="ECO:0000313" key="5">
    <source>
        <dbReference type="Proteomes" id="UP000478892"/>
    </source>
</evidence>
<sequence>MFRILKQLIATITIFAFLTTSSHAMFVQPDWYDPTHPGVGTNRYAYSFNDPINKSDPNGNCVAGCVGDGALAASGPPGWGVLAVLGVIALGAYAYSTMTTTNDPLSNISTSEENPFGIDLHGGKAGIDLPTPEDLTGASTEELEEYVDLIGSSIEQRERELRENRHGLSPKEKKGHRTKIANEEKSRAQAEAELGLRGALEENEEGSSEDGDNESEGENEAEER</sequence>
<comment type="caution">
    <text evidence="4">The sequence shown here is derived from an EMBL/GenBank/DDBJ whole genome shotgun (WGS) entry which is preliminary data.</text>
</comment>
<dbReference type="AlphaFoldDB" id="A0A6L6WN78"/>
<keyword evidence="3" id="KW-0732">Signal</keyword>
<keyword evidence="2" id="KW-0472">Membrane</keyword>
<dbReference type="EMBL" id="WQLV01000032">
    <property type="protein sequence ID" value="MVO18730.1"/>
    <property type="molecule type" value="Genomic_DNA"/>
</dbReference>
<feature type="region of interest" description="Disordered" evidence="1">
    <location>
        <begin position="159"/>
        <end position="224"/>
    </location>
</feature>
<proteinExistence type="predicted"/>
<gene>
    <name evidence="4" type="ORF">GO984_23245</name>
</gene>
<keyword evidence="5" id="KW-1185">Reference proteome</keyword>
<feature type="chain" id="PRO_5026932917" description="RHS repeat-associated core domain-containing protein" evidence="3">
    <location>
        <begin position="25"/>
        <end position="224"/>
    </location>
</feature>
<dbReference type="Proteomes" id="UP000478892">
    <property type="component" value="Unassembled WGS sequence"/>
</dbReference>
<keyword evidence="2" id="KW-1133">Transmembrane helix</keyword>
<feature type="signal peptide" evidence="3">
    <location>
        <begin position="1"/>
        <end position="24"/>
    </location>
</feature>
<evidence type="ECO:0000256" key="3">
    <source>
        <dbReference type="SAM" id="SignalP"/>
    </source>
</evidence>
<protein>
    <recommendedName>
        <fullName evidence="6">RHS repeat-associated core domain-containing protein</fullName>
    </recommendedName>
</protein>
<name>A0A6L6WN78_9RHOB</name>
<feature type="compositionally biased region" description="Basic and acidic residues" evidence="1">
    <location>
        <begin position="159"/>
        <end position="172"/>
    </location>
</feature>
<keyword evidence="2" id="KW-0812">Transmembrane</keyword>
<feature type="transmembrane region" description="Helical" evidence="2">
    <location>
        <begin position="78"/>
        <end position="96"/>
    </location>
</feature>
<reference evidence="4 5" key="1">
    <citation type="submission" date="2019-12" db="EMBL/GenBank/DDBJ databases">
        <authorList>
            <person name="Zhang Y.-J."/>
        </authorList>
    </citation>
    <scope>NUCLEOTIDE SEQUENCE [LARGE SCALE GENOMIC DNA]</scope>
    <source>
        <strain evidence="4 5">CY05</strain>
    </source>
</reference>
<feature type="compositionally biased region" description="Basic and acidic residues" evidence="1">
    <location>
        <begin position="180"/>
        <end position="190"/>
    </location>
</feature>
<evidence type="ECO:0008006" key="6">
    <source>
        <dbReference type="Google" id="ProtNLM"/>
    </source>
</evidence>
<feature type="compositionally biased region" description="Acidic residues" evidence="1">
    <location>
        <begin position="201"/>
        <end position="224"/>
    </location>
</feature>
<evidence type="ECO:0000256" key="1">
    <source>
        <dbReference type="SAM" id="MobiDB-lite"/>
    </source>
</evidence>
<accession>A0A6L6WN78</accession>
<evidence type="ECO:0000313" key="4">
    <source>
        <dbReference type="EMBL" id="MVO18730.1"/>
    </source>
</evidence>
<evidence type="ECO:0000256" key="2">
    <source>
        <dbReference type="SAM" id="Phobius"/>
    </source>
</evidence>
<dbReference type="RefSeq" id="WP_157024922.1">
    <property type="nucleotide sequence ID" value="NZ_WQLV01000032.1"/>
</dbReference>